<dbReference type="Pfam" id="PF00294">
    <property type="entry name" value="PfkB"/>
    <property type="match status" value="1"/>
</dbReference>
<dbReference type="InterPro" id="IPR011611">
    <property type="entry name" value="PfkB_dom"/>
</dbReference>
<organism evidence="4 5">
    <name type="scientific">Candidatus Thiodiazotropha taylori</name>
    <dbReference type="NCBI Taxonomy" id="2792791"/>
    <lineage>
        <taxon>Bacteria</taxon>
        <taxon>Pseudomonadati</taxon>
        <taxon>Pseudomonadota</taxon>
        <taxon>Gammaproteobacteria</taxon>
        <taxon>Chromatiales</taxon>
        <taxon>Sedimenticolaceae</taxon>
        <taxon>Candidatus Thiodiazotropha</taxon>
    </lineage>
</organism>
<dbReference type="PANTHER" id="PTHR42774">
    <property type="entry name" value="PHOSPHOTRANSFERASE SYSTEM TRANSPORT PROTEIN"/>
    <property type="match status" value="1"/>
</dbReference>
<evidence type="ECO:0000256" key="1">
    <source>
        <dbReference type="ARBA" id="ARBA00022679"/>
    </source>
</evidence>
<dbReference type="SUPFAM" id="SSF53613">
    <property type="entry name" value="Ribokinase-like"/>
    <property type="match status" value="1"/>
</dbReference>
<evidence type="ECO:0000313" key="4">
    <source>
        <dbReference type="EMBL" id="MBT2987479.1"/>
    </source>
</evidence>
<dbReference type="GO" id="GO:0016301">
    <property type="term" value="F:kinase activity"/>
    <property type="evidence" value="ECO:0007669"/>
    <property type="project" value="UniProtKB-KW"/>
</dbReference>
<evidence type="ECO:0000313" key="5">
    <source>
        <dbReference type="Proteomes" id="UP000770889"/>
    </source>
</evidence>
<gene>
    <name evidence="4" type="ORF">KME65_00800</name>
</gene>
<feature type="domain" description="Carbohydrate kinase PfkB" evidence="3">
    <location>
        <begin position="9"/>
        <end position="284"/>
    </location>
</feature>
<comment type="caution">
    <text evidence="4">The sequence shown here is derived from an EMBL/GenBank/DDBJ whole genome shotgun (WGS) entry which is preliminary data.</text>
</comment>
<dbReference type="InterPro" id="IPR052562">
    <property type="entry name" value="Ketohexokinase-related"/>
</dbReference>
<evidence type="ECO:0000256" key="2">
    <source>
        <dbReference type="ARBA" id="ARBA00022777"/>
    </source>
</evidence>
<dbReference type="PROSITE" id="PS00584">
    <property type="entry name" value="PFKB_KINASES_2"/>
    <property type="match status" value="1"/>
</dbReference>
<accession>A0A944M5E9</accession>
<protein>
    <submittedName>
        <fullName evidence="4">Ketohexokinase</fullName>
    </submittedName>
</protein>
<evidence type="ECO:0000259" key="3">
    <source>
        <dbReference type="Pfam" id="PF00294"/>
    </source>
</evidence>
<dbReference type="Proteomes" id="UP000770889">
    <property type="component" value="Unassembled WGS sequence"/>
</dbReference>
<dbReference type="AlphaFoldDB" id="A0A944M5E9"/>
<keyword evidence="1" id="KW-0808">Transferase</keyword>
<keyword evidence="2" id="KW-0418">Kinase</keyword>
<sequence length="286" mass="31155">MRVLAVGGATLDIVNSVAAYPKEDDELRAISHHQSRGGNAANTLVVLSQLGHQCSWVGMLGDDAASRYIIDDLRRNGIDTERATVHPGGTTPTSYIISSRATGSRTIVHYRDLPEYSYTAFKKIDLGIYDWIHIEGREVSVCEKILRHAREVARSTTLSVEVEKPRKNIERLIGLADFVMFSKSYASAHGYRNAQQLFDAVRPFSISAMLFAAWGEAGAWLQGADGRSYHEPAFRPPAVVDTLGAGDVFNAGLIDALLAGNEPEAALNHAVHLAGEKCGRRGLRIA</sequence>
<dbReference type="PANTHER" id="PTHR42774:SF3">
    <property type="entry name" value="KETOHEXOKINASE"/>
    <property type="match status" value="1"/>
</dbReference>
<dbReference type="InterPro" id="IPR029056">
    <property type="entry name" value="Ribokinase-like"/>
</dbReference>
<name>A0A944M5E9_9GAMM</name>
<reference evidence="4 5" key="1">
    <citation type="submission" date="2021-05" db="EMBL/GenBank/DDBJ databases">
        <title>Genetic and Functional Diversity in Clade A Lucinid endosymbionts from the Bahamas.</title>
        <authorList>
            <person name="Giani N.M."/>
            <person name="Engel A.S."/>
            <person name="Campbell B.J."/>
        </authorList>
    </citation>
    <scope>NUCLEOTIDE SEQUENCE [LARGE SCALE GENOMIC DNA]</scope>
    <source>
        <strain evidence="4">LUC16012Gg_MoonRockCtena</strain>
    </source>
</reference>
<dbReference type="EMBL" id="JAHHGM010000001">
    <property type="protein sequence ID" value="MBT2987479.1"/>
    <property type="molecule type" value="Genomic_DNA"/>
</dbReference>
<dbReference type="InterPro" id="IPR002173">
    <property type="entry name" value="Carboh/pur_kinase_PfkB_CS"/>
</dbReference>
<proteinExistence type="predicted"/>
<dbReference type="Gene3D" id="3.40.1190.20">
    <property type="match status" value="1"/>
</dbReference>